<reference evidence="1" key="1">
    <citation type="submission" date="2023-06" db="EMBL/GenBank/DDBJ databases">
        <title>Genome-scale phylogeny and comparative genomics of the fungal order Sordariales.</title>
        <authorList>
            <consortium name="Lawrence Berkeley National Laboratory"/>
            <person name="Hensen N."/>
            <person name="Bonometti L."/>
            <person name="Westerberg I."/>
            <person name="Brannstrom I.O."/>
            <person name="Guillou S."/>
            <person name="Cros-Aarteil S."/>
            <person name="Calhoun S."/>
            <person name="Haridas S."/>
            <person name="Kuo A."/>
            <person name="Mondo S."/>
            <person name="Pangilinan J."/>
            <person name="Riley R."/>
            <person name="Labutti K."/>
            <person name="Andreopoulos B."/>
            <person name="Lipzen A."/>
            <person name="Chen C."/>
            <person name="Yanf M."/>
            <person name="Daum C."/>
            <person name="Ng V."/>
            <person name="Clum A."/>
            <person name="Steindorff A."/>
            <person name="Ohm R."/>
            <person name="Martin F."/>
            <person name="Silar P."/>
            <person name="Natvig D."/>
            <person name="Lalanne C."/>
            <person name="Gautier V."/>
            <person name="Ament-Velasquez S.L."/>
            <person name="Kruys A."/>
            <person name="Hutchinson M.I."/>
            <person name="Powell A.J."/>
            <person name="Barry K."/>
            <person name="Miller A.N."/>
            <person name="Grigoriev I.V."/>
            <person name="Debuchy R."/>
            <person name="Gladieux P."/>
            <person name="Thoren M.H."/>
            <person name="Johannesson H."/>
        </authorList>
    </citation>
    <scope>NUCLEOTIDE SEQUENCE</scope>
    <source>
        <strain evidence="1">SMH4607-1</strain>
    </source>
</reference>
<proteinExistence type="predicted"/>
<sequence length="608" mass="68851">MDVQFISRTCNDCDAVFRAAYYECTAGCPHKDYDETKELFAACARCYETTEHNIQHLEKKPVHHPFTVAVAAELCECPGVENPLRVVVDFPDPDNWEHLFDERQKQKLTLEGHNSKCQFLAMESKRLQVVRAVNKIEDKKWEDEIKANLEAQEKKYKFRPDKEFLKKFPKIAKSKVFPVGNAHVSLMLGPLIIENGAEPEQGGAVISLREPPDLGMPYSSLRELPSLGADAHLERIITVTGGKTRQLRSTRHARSTRRLNGSVKQCLSGLFSGHDPEWTTGESEIIDKFLTVALGHRTGLTAQFREQQTKKLLDGCAGVAESMKQILGPTLQKYLRLLLAKLWDPSVPLTWDKIFNNCQVFCDRLVLQPEIATCFPRAPSGLPQRADDGLNYLLSFASRFPCLSDDASILDSRLSTYFSSFHQEYDLVAAFEDLERPEPADPLHCEGLLLWDCVAAGCSTTDHIWTHVYDSASILFFHVIRRYDRYVNEGWPDSHHPDDITKDPRSRMSKRLTTRQWLRQRVAVLQGIDALLGMCGALCRVFNLMALEMYTEAGEGRSGPFTRRRVKKVLPVWGKWEPGSADKVGRHGPTNMARFEEGERITLALTDG</sequence>
<protein>
    <submittedName>
        <fullName evidence="1">Uncharacterized protein</fullName>
    </submittedName>
</protein>
<name>A0AA40A785_9PEZI</name>
<evidence type="ECO:0000313" key="1">
    <source>
        <dbReference type="EMBL" id="KAK0710604.1"/>
    </source>
</evidence>
<organism evidence="1 2">
    <name type="scientific">Lasiosphaeris hirsuta</name>
    <dbReference type="NCBI Taxonomy" id="260670"/>
    <lineage>
        <taxon>Eukaryota</taxon>
        <taxon>Fungi</taxon>
        <taxon>Dikarya</taxon>
        <taxon>Ascomycota</taxon>
        <taxon>Pezizomycotina</taxon>
        <taxon>Sordariomycetes</taxon>
        <taxon>Sordariomycetidae</taxon>
        <taxon>Sordariales</taxon>
        <taxon>Lasiosphaeriaceae</taxon>
        <taxon>Lasiosphaeris</taxon>
    </lineage>
</organism>
<accession>A0AA40A785</accession>
<dbReference type="EMBL" id="JAUKUA010000005">
    <property type="protein sequence ID" value="KAK0710604.1"/>
    <property type="molecule type" value="Genomic_DNA"/>
</dbReference>
<dbReference type="AlphaFoldDB" id="A0AA40A785"/>
<keyword evidence="2" id="KW-1185">Reference proteome</keyword>
<dbReference type="Proteomes" id="UP001172102">
    <property type="component" value="Unassembled WGS sequence"/>
</dbReference>
<gene>
    <name evidence="1" type="ORF">B0H67DRAFT_583066</name>
</gene>
<evidence type="ECO:0000313" key="2">
    <source>
        <dbReference type="Proteomes" id="UP001172102"/>
    </source>
</evidence>
<comment type="caution">
    <text evidence="1">The sequence shown here is derived from an EMBL/GenBank/DDBJ whole genome shotgun (WGS) entry which is preliminary data.</text>
</comment>